<comment type="similarity">
    <text evidence="1 5">Belongs to the peptidase S8 family.</text>
</comment>
<feature type="active site" description="Charge relay system" evidence="5">
    <location>
        <position position="193"/>
    </location>
</feature>
<evidence type="ECO:0000256" key="5">
    <source>
        <dbReference type="PROSITE-ProRule" id="PRU01240"/>
    </source>
</evidence>
<keyword evidence="4 5" id="KW-0720">Serine protease</keyword>
<dbReference type="AlphaFoldDB" id="A0A3D8LBZ4"/>
<dbReference type="Proteomes" id="UP000256708">
    <property type="component" value="Unassembled WGS sequence"/>
</dbReference>
<evidence type="ECO:0000313" key="9">
    <source>
        <dbReference type="Proteomes" id="UP000256708"/>
    </source>
</evidence>
<keyword evidence="9" id="KW-1185">Reference proteome</keyword>
<dbReference type="GO" id="GO:0006508">
    <property type="term" value="P:proteolysis"/>
    <property type="evidence" value="ECO:0007669"/>
    <property type="project" value="UniProtKB-KW"/>
</dbReference>
<dbReference type="InterPro" id="IPR015500">
    <property type="entry name" value="Peptidase_S8_subtilisin-rel"/>
</dbReference>
<dbReference type="CDD" id="cd07493">
    <property type="entry name" value="Peptidases_S8_9"/>
    <property type="match status" value="1"/>
</dbReference>
<dbReference type="InterPro" id="IPR017317">
    <property type="entry name" value="Pept_S8_subtilisin_bacteroid-2"/>
</dbReference>
<dbReference type="RefSeq" id="WP_115565926.1">
    <property type="nucleotide sequence ID" value="NZ_QRGR01000012.1"/>
</dbReference>
<keyword evidence="3 5" id="KW-0378">Hydrolase</keyword>
<dbReference type="Pfam" id="PF00082">
    <property type="entry name" value="Peptidase_S8"/>
    <property type="match status" value="1"/>
</dbReference>
<dbReference type="InterPro" id="IPR026444">
    <property type="entry name" value="Secre_tail"/>
</dbReference>
<feature type="domain" description="Peptidase S8/S53" evidence="7">
    <location>
        <begin position="185"/>
        <end position="457"/>
    </location>
</feature>
<dbReference type="InterPro" id="IPR051048">
    <property type="entry name" value="Peptidase_S8/S53_subtilisin"/>
</dbReference>
<proteinExistence type="inferred from homology"/>
<dbReference type="PROSITE" id="PS00138">
    <property type="entry name" value="SUBTILASE_SER"/>
    <property type="match status" value="1"/>
</dbReference>
<evidence type="ECO:0000256" key="3">
    <source>
        <dbReference type="ARBA" id="ARBA00022801"/>
    </source>
</evidence>
<dbReference type="GO" id="GO:0004252">
    <property type="term" value="F:serine-type endopeptidase activity"/>
    <property type="evidence" value="ECO:0007669"/>
    <property type="project" value="UniProtKB-UniRule"/>
</dbReference>
<dbReference type="PROSITE" id="PS51892">
    <property type="entry name" value="SUBTILASE"/>
    <property type="match status" value="1"/>
</dbReference>
<dbReference type="PANTHER" id="PTHR43399:SF4">
    <property type="entry name" value="CELL WALL-ASSOCIATED PROTEASE"/>
    <property type="match status" value="1"/>
</dbReference>
<name>A0A3D8LBZ4_9BACT</name>
<keyword evidence="6" id="KW-0732">Signal</keyword>
<feature type="active site" description="Charge relay system" evidence="5">
    <location>
        <position position="233"/>
    </location>
</feature>
<feature type="chain" id="PRO_5017671919" evidence="6">
    <location>
        <begin position="21"/>
        <end position="557"/>
    </location>
</feature>
<dbReference type="PRINTS" id="PR00723">
    <property type="entry name" value="SUBTILISIN"/>
</dbReference>
<dbReference type="PANTHER" id="PTHR43399">
    <property type="entry name" value="SUBTILISIN-RELATED"/>
    <property type="match status" value="1"/>
</dbReference>
<evidence type="ECO:0000259" key="7">
    <source>
        <dbReference type="Pfam" id="PF00082"/>
    </source>
</evidence>
<reference evidence="9" key="1">
    <citation type="submission" date="2018-08" db="EMBL/GenBank/DDBJ databases">
        <authorList>
            <person name="Liu Z.-W."/>
            <person name="Du Z.-J."/>
        </authorList>
    </citation>
    <scope>NUCLEOTIDE SEQUENCE [LARGE SCALE GENOMIC DNA]</scope>
    <source>
        <strain evidence="9">H4X</strain>
    </source>
</reference>
<gene>
    <name evidence="8" type="ORF">DXT99_12675</name>
</gene>
<dbReference type="InterPro" id="IPR023828">
    <property type="entry name" value="Peptidase_S8_Ser-AS"/>
</dbReference>
<feature type="signal peptide" evidence="6">
    <location>
        <begin position="1"/>
        <end position="20"/>
    </location>
</feature>
<comment type="caution">
    <text evidence="8">The sequence shown here is derived from an EMBL/GenBank/DDBJ whole genome shotgun (WGS) entry which is preliminary data.</text>
</comment>
<dbReference type="PIRSF" id="PIRSF037903">
    <property type="entry name" value="Subtilisin_rel_GFO_2223"/>
    <property type="match status" value="1"/>
</dbReference>
<dbReference type="EMBL" id="QRGR01000012">
    <property type="protein sequence ID" value="RDV14814.1"/>
    <property type="molecule type" value="Genomic_DNA"/>
</dbReference>
<organism evidence="8 9">
    <name type="scientific">Pontibacter diazotrophicus</name>
    <dbReference type="NCBI Taxonomy" id="1400979"/>
    <lineage>
        <taxon>Bacteria</taxon>
        <taxon>Pseudomonadati</taxon>
        <taxon>Bacteroidota</taxon>
        <taxon>Cytophagia</taxon>
        <taxon>Cytophagales</taxon>
        <taxon>Hymenobacteraceae</taxon>
        <taxon>Pontibacter</taxon>
    </lineage>
</organism>
<dbReference type="OrthoDB" id="9792152at2"/>
<accession>A0A3D8LBZ4</accession>
<dbReference type="NCBIfam" id="TIGR04183">
    <property type="entry name" value="Por_Secre_tail"/>
    <property type="match status" value="1"/>
</dbReference>
<keyword evidence="2 5" id="KW-0645">Protease</keyword>
<dbReference type="SUPFAM" id="SSF52743">
    <property type="entry name" value="Subtilisin-like"/>
    <property type="match status" value="1"/>
</dbReference>
<dbReference type="InterPro" id="IPR036852">
    <property type="entry name" value="Peptidase_S8/S53_dom_sf"/>
</dbReference>
<evidence type="ECO:0000256" key="6">
    <source>
        <dbReference type="SAM" id="SignalP"/>
    </source>
</evidence>
<evidence type="ECO:0000256" key="2">
    <source>
        <dbReference type="ARBA" id="ARBA00022670"/>
    </source>
</evidence>
<sequence>MRQLLLFFSLFLLVIPAVSAQDTGGDTEAVEQKHLIYFTDKSDTPFSLSNPLQFLSPSAIERRQRQNIPLTPRDLPVNPAYVDGLKALDVTVWYTSRWFNAAVVQCTDEKLQEVEALSYVRGSRVLNRIAVTSGEEKQHLKQETEAPPFTSAAKVSLDSSDYGLAYHQVDMLGADELHAAGYAGEEMTIAVFDAGFPAVNTMEAFSHLFQNNKLKGTFDFVQKQQNVFGADAHGTAVLSTMAAYAPGKMIGTAYAANYLLLRTEDAASEHNIEEINWLLAAEYADSAGADIINSSLGYTTFDSPSTSYTYDDLDGNTALASKAADFAAATGILVVASAGNDGSRAWRYISAPADADSVLAVGAVDSLGIKAAFSSFGPTADGQVKPDVVALGQRAYVLTRGGAVVQANGTSFAAPIMAGFVASLWQANYSKTNMQMIQLLRQIGSRAATPDDSIGYGIPNYASVLTALPQLPLQGKAYISNPVKDEPIILALSQDWWRQGVEVQVLDATGKQVYRQSIRSAREEQPLNLQPQQLKAGLYLCRLRSGSRVITLRFVKL</sequence>
<evidence type="ECO:0000256" key="1">
    <source>
        <dbReference type="ARBA" id="ARBA00011073"/>
    </source>
</evidence>
<dbReference type="InterPro" id="IPR000209">
    <property type="entry name" value="Peptidase_S8/S53_dom"/>
</dbReference>
<feature type="active site" description="Charge relay system" evidence="5">
    <location>
        <position position="411"/>
    </location>
</feature>
<evidence type="ECO:0000256" key="4">
    <source>
        <dbReference type="ARBA" id="ARBA00022825"/>
    </source>
</evidence>
<protein>
    <submittedName>
        <fullName evidence="8">T9SS C-terminal target domain-containing protein</fullName>
    </submittedName>
</protein>
<dbReference type="Gene3D" id="3.40.50.200">
    <property type="entry name" value="Peptidase S8/S53 domain"/>
    <property type="match status" value="1"/>
</dbReference>
<evidence type="ECO:0000313" key="8">
    <source>
        <dbReference type="EMBL" id="RDV14814.1"/>
    </source>
</evidence>